<organism evidence="4 5">
    <name type="scientific">Candidatus Methanobinarius endosymbioticus</name>
    <dbReference type="NCBI Taxonomy" id="2006182"/>
    <lineage>
        <taxon>Archaea</taxon>
        <taxon>Methanobacteriati</taxon>
        <taxon>Methanobacteriota</taxon>
        <taxon>Methanomada group</taxon>
        <taxon>Methanobacteria</taxon>
        <taxon>Methanobacteriales</taxon>
        <taxon>Methanobacteriaceae</taxon>
        <taxon>Candidatus Methanobinarius</taxon>
    </lineage>
</organism>
<dbReference type="Pfam" id="PF00013">
    <property type="entry name" value="KH_1"/>
    <property type="match status" value="1"/>
</dbReference>
<dbReference type="PROSITE" id="PS50084">
    <property type="entry name" value="KH_TYPE_1"/>
    <property type="match status" value="1"/>
</dbReference>
<name>A0A366MA88_9EURY</name>
<gene>
    <name evidence="4" type="ORF">ALNOE001_11220</name>
</gene>
<dbReference type="GO" id="GO:0003723">
    <property type="term" value="F:RNA binding"/>
    <property type="evidence" value="ECO:0007669"/>
    <property type="project" value="UniProtKB-UniRule"/>
</dbReference>
<dbReference type="PANTHER" id="PTHR12826">
    <property type="entry name" value="RIBONUCLEASE Y"/>
    <property type="match status" value="1"/>
</dbReference>
<keyword evidence="1 2" id="KW-0694">RNA-binding</keyword>
<feature type="domain" description="K Homology" evidence="3">
    <location>
        <begin position="87"/>
        <end position="158"/>
    </location>
</feature>
<reference evidence="4 5" key="1">
    <citation type="submission" date="2018-06" db="EMBL/GenBank/DDBJ databases">
        <title>Genomic insight into two independent archaeal endosymbiosis events.</title>
        <authorList>
            <person name="Lind A.E."/>
            <person name="Lewis W.H."/>
            <person name="Spang A."/>
            <person name="Guy L."/>
            <person name="Embley M.T."/>
            <person name="Ettema T.J.G."/>
        </authorList>
    </citation>
    <scope>NUCLEOTIDE SEQUENCE [LARGE SCALE GENOMIC DNA]</scope>
    <source>
        <strain evidence="4">NOE</strain>
    </source>
</reference>
<dbReference type="AlphaFoldDB" id="A0A366MA88"/>
<keyword evidence="5" id="KW-1185">Reference proteome</keyword>
<dbReference type="NCBIfam" id="TIGR03665">
    <property type="entry name" value="arCOG04150"/>
    <property type="match status" value="1"/>
</dbReference>
<dbReference type="Gene3D" id="3.30.1370.10">
    <property type="entry name" value="K Homology domain, type 1"/>
    <property type="match status" value="2"/>
</dbReference>
<dbReference type="Pfam" id="PF22891">
    <property type="entry name" value="KH_PNO1_2nd"/>
    <property type="match status" value="1"/>
</dbReference>
<dbReference type="SUPFAM" id="SSF54791">
    <property type="entry name" value="Eukaryotic type KH-domain (KH-domain type I)"/>
    <property type="match status" value="2"/>
</dbReference>
<dbReference type="InterPro" id="IPR055211">
    <property type="entry name" value="KH_PNO1_2nd"/>
</dbReference>
<dbReference type="Proteomes" id="UP000253099">
    <property type="component" value="Unassembled WGS sequence"/>
</dbReference>
<dbReference type="EMBL" id="NIZT01000028">
    <property type="protein sequence ID" value="RBQ23106.1"/>
    <property type="molecule type" value="Genomic_DNA"/>
</dbReference>
<dbReference type="PANTHER" id="PTHR12826:SF13">
    <property type="entry name" value="RNA-BINDING PROTEIN PNO1"/>
    <property type="match status" value="1"/>
</dbReference>
<comment type="caution">
    <text evidence="4">The sequence shown here is derived from an EMBL/GenBank/DDBJ whole genome shotgun (WGS) entry which is preliminary data.</text>
</comment>
<dbReference type="InterPro" id="IPR004087">
    <property type="entry name" value="KH_dom"/>
</dbReference>
<dbReference type="InterPro" id="IPR019964">
    <property type="entry name" value="KH_domain_protein_archaea"/>
</dbReference>
<protein>
    <recommendedName>
        <fullName evidence="3">K Homology domain-containing protein</fullName>
    </recommendedName>
</protein>
<accession>A0A366MA88</accession>
<dbReference type="InterPro" id="IPR004088">
    <property type="entry name" value="KH_dom_type_1"/>
</dbReference>
<dbReference type="InterPro" id="IPR036612">
    <property type="entry name" value="KH_dom_type_1_sf"/>
</dbReference>
<proteinExistence type="predicted"/>
<dbReference type="CDD" id="cd22390">
    <property type="entry name" value="KH-I_Dim2p_like_rpt2"/>
    <property type="match status" value="1"/>
</dbReference>
<dbReference type="NCBIfam" id="NF010327">
    <property type="entry name" value="PRK13763.1-2"/>
    <property type="match status" value="1"/>
</dbReference>
<evidence type="ECO:0000313" key="5">
    <source>
        <dbReference type="Proteomes" id="UP000253099"/>
    </source>
</evidence>
<dbReference type="SMART" id="SM00322">
    <property type="entry name" value="KH"/>
    <property type="match status" value="2"/>
</dbReference>
<sequence>MPTTEYLKIPQDRVGVLIGTNGETRQKIENITETILDIDGEEGTVIVSPSENMEDPLGVWKTNHIVKAIGRGFNPETALKLNEDDIYLEIIKLNLYVGKSKKALARQKGRIIGKDGRTREIIISIAEVDMAVYGKTIAFIGEIENVMVAKEAIEMILNGSQHKSVYSFLEAKQNDRKMKEFKSIAGIDDDKIEFRDDLDN</sequence>
<evidence type="ECO:0000259" key="3">
    <source>
        <dbReference type="SMART" id="SM00322"/>
    </source>
</evidence>
<dbReference type="CDD" id="cd22389">
    <property type="entry name" value="KH-I_Dim2p_like_rpt1"/>
    <property type="match status" value="1"/>
</dbReference>
<evidence type="ECO:0000256" key="2">
    <source>
        <dbReference type="PROSITE-ProRule" id="PRU00117"/>
    </source>
</evidence>
<feature type="domain" description="K Homology" evidence="3">
    <location>
        <begin position="1"/>
        <end position="71"/>
    </location>
</feature>
<evidence type="ECO:0000256" key="1">
    <source>
        <dbReference type="ARBA" id="ARBA00022884"/>
    </source>
</evidence>
<evidence type="ECO:0000313" key="4">
    <source>
        <dbReference type="EMBL" id="RBQ23106.1"/>
    </source>
</evidence>